<dbReference type="RefSeq" id="WP_188937233.1">
    <property type="nucleotide sequence ID" value="NZ_BMJC01000006.1"/>
</dbReference>
<proteinExistence type="inferred from homology"/>
<dbReference type="GO" id="GO:0016787">
    <property type="term" value="F:hydrolase activity"/>
    <property type="evidence" value="ECO:0007669"/>
    <property type="project" value="InterPro"/>
</dbReference>
<name>A0A8J2UI53_9BACT</name>
<evidence type="ECO:0000256" key="1">
    <source>
        <dbReference type="ARBA" id="ARBA00038310"/>
    </source>
</evidence>
<evidence type="ECO:0000313" key="4">
    <source>
        <dbReference type="Proteomes" id="UP000607559"/>
    </source>
</evidence>
<dbReference type="Gene3D" id="3.20.20.140">
    <property type="entry name" value="Metal-dependent hydrolases"/>
    <property type="match status" value="1"/>
</dbReference>
<reference evidence="3" key="2">
    <citation type="submission" date="2020-09" db="EMBL/GenBank/DDBJ databases">
        <authorList>
            <person name="Sun Q."/>
            <person name="Zhou Y."/>
        </authorList>
    </citation>
    <scope>NUCLEOTIDE SEQUENCE</scope>
    <source>
        <strain evidence="3">CGMCC 1.15448</strain>
    </source>
</reference>
<organism evidence="3 4">
    <name type="scientific">Puia dinghuensis</name>
    <dbReference type="NCBI Taxonomy" id="1792502"/>
    <lineage>
        <taxon>Bacteria</taxon>
        <taxon>Pseudomonadati</taxon>
        <taxon>Bacteroidota</taxon>
        <taxon>Chitinophagia</taxon>
        <taxon>Chitinophagales</taxon>
        <taxon>Chitinophagaceae</taxon>
        <taxon>Puia</taxon>
    </lineage>
</organism>
<dbReference type="AlphaFoldDB" id="A0A8J2UI53"/>
<evidence type="ECO:0000259" key="2">
    <source>
        <dbReference type="Pfam" id="PF04909"/>
    </source>
</evidence>
<dbReference type="Proteomes" id="UP000607559">
    <property type="component" value="Unassembled WGS sequence"/>
</dbReference>
<reference evidence="3" key="1">
    <citation type="journal article" date="2014" name="Int. J. Syst. Evol. Microbiol.">
        <title>Complete genome sequence of Corynebacterium casei LMG S-19264T (=DSM 44701T), isolated from a smear-ripened cheese.</title>
        <authorList>
            <consortium name="US DOE Joint Genome Institute (JGI-PGF)"/>
            <person name="Walter F."/>
            <person name="Albersmeier A."/>
            <person name="Kalinowski J."/>
            <person name="Ruckert C."/>
        </authorList>
    </citation>
    <scope>NUCLEOTIDE SEQUENCE</scope>
    <source>
        <strain evidence="3">CGMCC 1.15448</strain>
    </source>
</reference>
<dbReference type="PANTHER" id="PTHR43569">
    <property type="entry name" value="AMIDOHYDROLASE"/>
    <property type="match status" value="1"/>
</dbReference>
<keyword evidence="4" id="KW-1185">Reference proteome</keyword>
<evidence type="ECO:0000313" key="3">
    <source>
        <dbReference type="EMBL" id="GGB21358.1"/>
    </source>
</evidence>
<dbReference type="InterPro" id="IPR006680">
    <property type="entry name" value="Amidohydro-rel"/>
</dbReference>
<dbReference type="SUPFAM" id="SSF51556">
    <property type="entry name" value="Metallo-dependent hydrolases"/>
    <property type="match status" value="1"/>
</dbReference>
<sequence length="284" mass="32855">MAQNEPLPLRIDAHQHFWNFDPIRDSWITDEMKVIKKDFLPGDLQPLLQANGIDGCITVQVDQSEDENDYLLSNAGQHDFIKGVVGWVNLQDPDVERRLEHLTKFPKLKGFRHILQGEHDRALMLKPSFKRGIGLLKAYGYTYDVLIYPDQLGYTSEFVAAFPDQPFVLDHIAKPHIKDRYITDEWKDAMRAVAAHPNLYCKISGMVTEADWYHWKPEHFRVYLDTVVEAFGTQRILYGSDWPVCLVAASYQQVFGIVKDYFSTFSKDEQDAFFGGNAIKFYKL</sequence>
<dbReference type="PANTHER" id="PTHR43569:SF2">
    <property type="entry name" value="AMIDOHYDROLASE-RELATED DOMAIN-CONTAINING PROTEIN"/>
    <property type="match status" value="1"/>
</dbReference>
<gene>
    <name evidence="3" type="ORF">GCM10011511_51440</name>
</gene>
<dbReference type="Pfam" id="PF04909">
    <property type="entry name" value="Amidohydro_2"/>
    <property type="match status" value="1"/>
</dbReference>
<feature type="domain" description="Amidohydrolase-related" evidence="2">
    <location>
        <begin position="11"/>
        <end position="284"/>
    </location>
</feature>
<dbReference type="InterPro" id="IPR032466">
    <property type="entry name" value="Metal_Hydrolase"/>
</dbReference>
<dbReference type="InterPro" id="IPR052350">
    <property type="entry name" value="Metallo-dep_Lactonases"/>
</dbReference>
<dbReference type="EMBL" id="BMJC01000006">
    <property type="protein sequence ID" value="GGB21358.1"/>
    <property type="molecule type" value="Genomic_DNA"/>
</dbReference>
<comment type="caution">
    <text evidence="3">The sequence shown here is derived from an EMBL/GenBank/DDBJ whole genome shotgun (WGS) entry which is preliminary data.</text>
</comment>
<protein>
    <submittedName>
        <fullName evidence="3">Amidohydrolase</fullName>
    </submittedName>
</protein>
<comment type="similarity">
    <text evidence="1">Belongs to the metallo-dependent hydrolases superfamily.</text>
</comment>
<accession>A0A8J2UI53</accession>